<dbReference type="Pfam" id="PF02666">
    <property type="entry name" value="PS_Dcarbxylase"/>
    <property type="match status" value="1"/>
</dbReference>
<gene>
    <name evidence="5" type="ORF">ACFSTE_16435</name>
</gene>
<dbReference type="PANTHER" id="PTHR10067:SF13">
    <property type="entry name" value="PHOSPHATIDYLSERINE DECARBOXYLASE"/>
    <property type="match status" value="1"/>
</dbReference>
<proteinExistence type="predicted"/>
<evidence type="ECO:0000313" key="6">
    <source>
        <dbReference type="Proteomes" id="UP001597459"/>
    </source>
</evidence>
<keyword evidence="6" id="KW-1185">Reference proteome</keyword>
<keyword evidence="4" id="KW-0670">Pyruvate</keyword>
<dbReference type="InterPro" id="IPR003817">
    <property type="entry name" value="PS_Dcarbxylase"/>
</dbReference>
<accession>A0ABW5NBQ6</accession>
<evidence type="ECO:0000256" key="3">
    <source>
        <dbReference type="ARBA" id="ARBA00023239"/>
    </source>
</evidence>
<keyword evidence="3" id="KW-0456">Lyase</keyword>
<comment type="caution">
    <text evidence="5">The sequence shown here is derived from an EMBL/GenBank/DDBJ whole genome shotgun (WGS) entry which is preliminary data.</text>
</comment>
<reference evidence="6" key="1">
    <citation type="journal article" date="2019" name="Int. J. Syst. Evol. Microbiol.">
        <title>The Global Catalogue of Microorganisms (GCM) 10K type strain sequencing project: providing services to taxonomists for standard genome sequencing and annotation.</title>
        <authorList>
            <consortium name="The Broad Institute Genomics Platform"/>
            <consortium name="The Broad Institute Genome Sequencing Center for Infectious Disease"/>
            <person name="Wu L."/>
            <person name="Ma J."/>
        </authorList>
    </citation>
    <scope>NUCLEOTIDE SEQUENCE [LARGE SCALE GENOMIC DNA]</scope>
    <source>
        <strain evidence="6">KCTC 42423</strain>
    </source>
</reference>
<keyword evidence="1" id="KW-0210">Decarboxylase</keyword>
<dbReference type="PANTHER" id="PTHR10067">
    <property type="entry name" value="PHOSPHATIDYLSERINE DECARBOXYLASE"/>
    <property type="match status" value="1"/>
</dbReference>
<protein>
    <submittedName>
        <fullName evidence="5">Phosphatidylserine decarboxylase</fullName>
    </submittedName>
</protein>
<dbReference type="RefSeq" id="WP_378254436.1">
    <property type="nucleotide sequence ID" value="NZ_JBHSJV010000001.1"/>
</dbReference>
<evidence type="ECO:0000256" key="4">
    <source>
        <dbReference type="ARBA" id="ARBA00023317"/>
    </source>
</evidence>
<keyword evidence="2" id="KW-0865">Zymogen</keyword>
<dbReference type="EMBL" id="JBHULX010000039">
    <property type="protein sequence ID" value="MFD2592429.1"/>
    <property type="molecule type" value="Genomic_DNA"/>
</dbReference>
<organism evidence="5 6">
    <name type="scientific">Aquimarina hainanensis</name>
    <dbReference type="NCBI Taxonomy" id="1578017"/>
    <lineage>
        <taxon>Bacteria</taxon>
        <taxon>Pseudomonadati</taxon>
        <taxon>Bacteroidota</taxon>
        <taxon>Flavobacteriia</taxon>
        <taxon>Flavobacteriales</taxon>
        <taxon>Flavobacteriaceae</taxon>
        <taxon>Aquimarina</taxon>
    </lineage>
</organism>
<evidence type="ECO:0000313" key="5">
    <source>
        <dbReference type="EMBL" id="MFD2592429.1"/>
    </source>
</evidence>
<dbReference type="Proteomes" id="UP001597459">
    <property type="component" value="Unassembled WGS sequence"/>
</dbReference>
<sequence length="416" mass="46818">MESTFIDVLQKGVAKKPKKAIIYRHEEVVVELQEIVHNHPMLGDAITASLIAAKKIAVEKKLKNMDKFEWPQTLNEYYSYLDRFVRWIPTEADISSKENYDQEIMNKLCHFYWLINHVQNIPVFSEWLVTFANDWGSFLNTPESITPESLQSFINQPLFKMEDYMIPPGAYTPEGKGAIPNNASGWLTFNQFFAREALPGKRPVDEMRNDQVVVSPADAEFKEEFPINENSEIIIDGKASLKTKRIKGTHAYSIKELIAGSGYEDAFANGTYMHSFLSPYDLHRFCAPVAGEVKYSKAIQGKVFLEVTITDDGEFDAPDNASNGYEFKQTRGVLILDTGEKNGLVAVIPVGMAQVSSVNMNATAGVHLFKGQEFGYFLFGGSDIILLYQEKSNFKLEIGNEKKKLAGNKIGVFQTS</sequence>
<name>A0ABW5NBQ6_9FLAO</name>
<evidence type="ECO:0000256" key="1">
    <source>
        <dbReference type="ARBA" id="ARBA00022793"/>
    </source>
</evidence>
<evidence type="ECO:0000256" key="2">
    <source>
        <dbReference type="ARBA" id="ARBA00023145"/>
    </source>
</evidence>